<dbReference type="EMBL" id="VKHS01000926">
    <property type="protein sequence ID" value="MBB0232426.1"/>
    <property type="molecule type" value="Genomic_DNA"/>
</dbReference>
<keyword evidence="2" id="KW-1185">Reference proteome</keyword>
<protein>
    <recommendedName>
        <fullName evidence="3">Roadblock/LAMTOR2 domain-containing protein</fullName>
    </recommendedName>
</protein>
<comment type="caution">
    <text evidence="1">The sequence shown here is derived from an EMBL/GenBank/DDBJ whole genome shotgun (WGS) entry which is preliminary data.</text>
</comment>
<reference evidence="2" key="1">
    <citation type="submission" date="2019-10" db="EMBL/GenBank/DDBJ databases">
        <title>Streptomyces sp. nov., a novel actinobacterium isolated from alkaline environment.</title>
        <authorList>
            <person name="Golinska P."/>
        </authorList>
    </citation>
    <scope>NUCLEOTIDE SEQUENCE [LARGE SCALE GENOMIC DNA]</scope>
    <source>
        <strain evidence="2">DSM 42108</strain>
    </source>
</reference>
<evidence type="ECO:0008006" key="3">
    <source>
        <dbReference type="Google" id="ProtNLM"/>
    </source>
</evidence>
<name>A0A7W3T812_9ACTN</name>
<evidence type="ECO:0000313" key="1">
    <source>
        <dbReference type="EMBL" id="MBB0232426.1"/>
    </source>
</evidence>
<dbReference type="RefSeq" id="WP_182666959.1">
    <property type="nucleotide sequence ID" value="NZ_VKHS01000926.1"/>
</dbReference>
<gene>
    <name evidence="1" type="ORF">FOE67_23765</name>
</gene>
<dbReference type="AlphaFoldDB" id="A0A7W3T812"/>
<accession>A0A7W3T812</accession>
<proteinExistence type="predicted"/>
<evidence type="ECO:0000313" key="2">
    <source>
        <dbReference type="Proteomes" id="UP000530234"/>
    </source>
</evidence>
<organism evidence="1 2">
    <name type="scientific">Streptomyces calidiresistens</name>
    <dbReference type="NCBI Taxonomy" id="1485586"/>
    <lineage>
        <taxon>Bacteria</taxon>
        <taxon>Bacillati</taxon>
        <taxon>Actinomycetota</taxon>
        <taxon>Actinomycetes</taxon>
        <taxon>Kitasatosporales</taxon>
        <taxon>Streptomycetaceae</taxon>
        <taxon>Streptomyces</taxon>
    </lineage>
</organism>
<sequence>MPGIDECLLAAMTLPGARGAAVVDWISGLALGTAGESPSGDHEATAAETAELARMAAEHTAFVPPDTPEPEKGAPPVEGVIVTAPGGHHLIHFVGGVLDSSVFVHLWIDRREGNLALARIRLREIAESLVLA</sequence>
<dbReference type="Proteomes" id="UP000530234">
    <property type="component" value="Unassembled WGS sequence"/>
</dbReference>